<keyword evidence="5" id="KW-0472">Membrane</keyword>
<organism evidence="8 9">
    <name type="scientific">Volvox africanus</name>
    <dbReference type="NCBI Taxonomy" id="51714"/>
    <lineage>
        <taxon>Eukaryota</taxon>
        <taxon>Viridiplantae</taxon>
        <taxon>Chlorophyta</taxon>
        <taxon>core chlorophytes</taxon>
        <taxon>Chlorophyceae</taxon>
        <taxon>CS clade</taxon>
        <taxon>Chlamydomonadales</taxon>
        <taxon>Volvocaceae</taxon>
        <taxon>Volvox</taxon>
    </lineage>
</organism>
<keyword evidence="7" id="KW-0732">Signal</keyword>
<gene>
    <name evidence="8" type="ORF">VaNZ11_006477</name>
</gene>
<protein>
    <submittedName>
        <fullName evidence="8">Uncharacterized protein</fullName>
    </submittedName>
</protein>
<evidence type="ECO:0000256" key="7">
    <source>
        <dbReference type="SAM" id="SignalP"/>
    </source>
</evidence>
<evidence type="ECO:0000256" key="6">
    <source>
        <dbReference type="ARBA" id="ARBA00023180"/>
    </source>
</evidence>
<evidence type="ECO:0000313" key="9">
    <source>
        <dbReference type="Proteomes" id="UP001165090"/>
    </source>
</evidence>
<name>A0ABQ5S0S0_9CHLO</name>
<keyword evidence="4" id="KW-1133">Transmembrane helix</keyword>
<evidence type="ECO:0000256" key="1">
    <source>
        <dbReference type="ARBA" id="ARBA00004606"/>
    </source>
</evidence>
<evidence type="ECO:0000256" key="5">
    <source>
        <dbReference type="ARBA" id="ARBA00023136"/>
    </source>
</evidence>
<dbReference type="EMBL" id="BSDZ01000015">
    <property type="protein sequence ID" value="GLI63495.1"/>
    <property type="molecule type" value="Genomic_DNA"/>
</dbReference>
<comment type="caution">
    <text evidence="8">The sequence shown here is derived from an EMBL/GenBank/DDBJ whole genome shotgun (WGS) entry which is preliminary data.</text>
</comment>
<evidence type="ECO:0000256" key="4">
    <source>
        <dbReference type="ARBA" id="ARBA00022989"/>
    </source>
</evidence>
<dbReference type="Pfam" id="PF13896">
    <property type="entry name" value="Glyco_transf_49"/>
    <property type="match status" value="1"/>
</dbReference>
<accession>A0ABQ5S0S0</accession>
<dbReference type="PANTHER" id="PTHR12270:SF52">
    <property type="entry name" value="GLYCOSYLTRANSFERASE-LIKE PROTEIN GNT13-RELATED"/>
    <property type="match status" value="1"/>
</dbReference>
<evidence type="ECO:0000256" key="3">
    <source>
        <dbReference type="ARBA" id="ARBA00022968"/>
    </source>
</evidence>
<reference evidence="8 9" key="1">
    <citation type="journal article" date="2023" name="IScience">
        <title>Expanded male sex-determining region conserved during the evolution of homothallism in the green alga Volvox.</title>
        <authorList>
            <person name="Yamamoto K."/>
            <person name="Matsuzaki R."/>
            <person name="Mahakham W."/>
            <person name="Heman W."/>
            <person name="Sekimoto H."/>
            <person name="Kawachi M."/>
            <person name="Minakuchi Y."/>
            <person name="Toyoda A."/>
            <person name="Nozaki H."/>
        </authorList>
    </citation>
    <scope>NUCLEOTIDE SEQUENCE [LARGE SCALE GENOMIC DNA]</scope>
    <source>
        <strain evidence="8 9">NIES-4468</strain>
    </source>
</reference>
<sequence>MCPAVSLYLLIPLLLMLANCANIGVVGDDEANILKSYWNSNYNSTPLSFNEWISGHHARLYMVDAWWSQRNSSIHINIFTTMTLDRIHMLEALCQSYMGPVSAAVYISVDVETYPYDFTSSAGGRGTRRLKSARRRLGEGAPELAAPIADAREKLQDLFTRMEEQSTTIDMIAAALRSNNTPPCCCQLKMALMAERLADPHLAYLMPTNAMRNVAMLMVNTPLSIMLDVDLSFGRNFNELVQNSTWINGLLQGTHGAPQPVMYIPPAFEAKAHHSLNAAKIIVEISLQGGKQTVSSLWKLGILQAFQIDICLHCHGAFNHTRWMESDVPYTVKYTQGFEPWGILNRFLDPGYDERFRGWLYNKQTHVEALAQKHNFVLKVLPDVWAVHRPHKKIASRKLAKPVPDNVKETNTDVMEMLKVITLPDGTNASAYSSYRKYVDNLRYKARTALAARQPYEPQLNPQFLHCKKALPWWGGVR</sequence>
<proteinExistence type="predicted"/>
<comment type="subcellular location">
    <subcellularLocation>
        <location evidence="1">Membrane</location>
        <topology evidence="1">Single-pass type II membrane protein</topology>
    </subcellularLocation>
</comment>
<dbReference type="Proteomes" id="UP001165090">
    <property type="component" value="Unassembled WGS sequence"/>
</dbReference>
<feature type="chain" id="PRO_5046772821" evidence="7">
    <location>
        <begin position="21"/>
        <end position="478"/>
    </location>
</feature>
<keyword evidence="2" id="KW-0812">Transmembrane</keyword>
<dbReference type="PANTHER" id="PTHR12270">
    <property type="entry name" value="GLYCOSYLTRANSFERASE-RELATED"/>
    <property type="match status" value="1"/>
</dbReference>
<dbReference type="InterPro" id="IPR051292">
    <property type="entry name" value="Xyl/GlcA_transferase"/>
</dbReference>
<evidence type="ECO:0000313" key="8">
    <source>
        <dbReference type="EMBL" id="GLI63495.1"/>
    </source>
</evidence>
<keyword evidence="9" id="KW-1185">Reference proteome</keyword>
<feature type="signal peptide" evidence="7">
    <location>
        <begin position="1"/>
        <end position="20"/>
    </location>
</feature>
<keyword evidence="3" id="KW-0735">Signal-anchor</keyword>
<keyword evidence="6" id="KW-0325">Glycoprotein</keyword>
<evidence type="ECO:0000256" key="2">
    <source>
        <dbReference type="ARBA" id="ARBA00022692"/>
    </source>
</evidence>